<evidence type="ECO:0000256" key="1">
    <source>
        <dbReference type="ARBA" id="ARBA00022801"/>
    </source>
</evidence>
<evidence type="ECO:0000259" key="3">
    <source>
        <dbReference type="Pfam" id="PF01156"/>
    </source>
</evidence>
<feature type="domain" description="Inosine/uridine-preferring nucleoside hydrolase" evidence="3">
    <location>
        <begin position="5"/>
        <end position="300"/>
    </location>
</feature>
<dbReference type="AlphaFoldDB" id="A0AA49GQP9"/>
<gene>
    <name evidence="4" type="ORF">K4G66_10885</name>
</gene>
<dbReference type="InterPro" id="IPR001910">
    <property type="entry name" value="Inosine/uridine_hydrolase_dom"/>
</dbReference>
<protein>
    <submittedName>
        <fullName evidence="4">Nucleoside hydrolase</fullName>
    </submittedName>
</protein>
<proteinExistence type="predicted"/>
<dbReference type="GO" id="GO:0006152">
    <property type="term" value="P:purine nucleoside catabolic process"/>
    <property type="evidence" value="ECO:0007669"/>
    <property type="project" value="TreeGrafter"/>
</dbReference>
<dbReference type="Gene3D" id="3.90.245.10">
    <property type="entry name" value="Ribonucleoside hydrolase-like"/>
    <property type="match status" value="1"/>
</dbReference>
<sequence>MIQTVFFDHDGGVDDLLSLLLLLTMPDITLTGVVVTPADCYPDYAAEASRKFIDLMGKPEVSVAISTVRGVHAFPEVWRAQPYIINALPQLLTIEEPQTPLSSQEGVDFTVDTLMQTPEPVTYLMTGPCTTLVAALRREPKAAKKIKEIVWMAGAVNVTGNVRTYTHNGSAEWNIYWDAPSSHWLLQQDIPLTLVPLDVTNHVPVGIPFLKQLARQAHYEVAQLASVCWATTINSIPGYDYLYHMWDVLATTVIGRRNLFGTQQITIDLAIHPPNEGETIATPGGHPITMVTDVALNDFYEYLLQQFQCDFDF</sequence>
<keyword evidence="1 4" id="KW-0378">Hydrolase</keyword>
<reference evidence="4" key="2">
    <citation type="journal article" date="2024" name="Antonie Van Leeuwenhoek">
        <title>Roseihalotalea indica gen. nov., sp. nov., a halophilic Bacteroidetes from mesopelagic Southwest Indian Ocean with higher carbohydrate metabolic potential.</title>
        <authorList>
            <person name="Chen B."/>
            <person name="Zhang M."/>
            <person name="Lin D."/>
            <person name="Ye J."/>
            <person name="Tang K."/>
        </authorList>
    </citation>
    <scope>NUCLEOTIDE SEQUENCE</scope>
    <source>
        <strain evidence="4">TK19036</strain>
    </source>
</reference>
<organism evidence="4">
    <name type="scientific">Roseihalotalea indica</name>
    <dbReference type="NCBI Taxonomy" id="2867963"/>
    <lineage>
        <taxon>Bacteria</taxon>
        <taxon>Pseudomonadati</taxon>
        <taxon>Bacteroidota</taxon>
        <taxon>Cytophagia</taxon>
        <taxon>Cytophagales</taxon>
        <taxon>Catalimonadaceae</taxon>
        <taxon>Roseihalotalea</taxon>
    </lineage>
</organism>
<dbReference type="PANTHER" id="PTHR12304">
    <property type="entry name" value="INOSINE-URIDINE PREFERRING NUCLEOSIDE HYDROLASE"/>
    <property type="match status" value="1"/>
</dbReference>
<dbReference type="SUPFAM" id="SSF53590">
    <property type="entry name" value="Nucleoside hydrolase"/>
    <property type="match status" value="1"/>
</dbReference>
<reference evidence="4" key="1">
    <citation type="journal article" date="2023" name="Comput. Struct. Biotechnol. J.">
        <title>Discovery of a novel marine Bacteroidetes with a rich repertoire of carbohydrate-active enzymes.</title>
        <authorList>
            <person name="Chen B."/>
            <person name="Liu G."/>
            <person name="Chen Q."/>
            <person name="Wang H."/>
            <person name="Liu L."/>
            <person name="Tang K."/>
        </authorList>
    </citation>
    <scope>NUCLEOTIDE SEQUENCE</scope>
    <source>
        <strain evidence="4">TK19036</strain>
    </source>
</reference>
<dbReference type="InterPro" id="IPR023186">
    <property type="entry name" value="IUNH"/>
</dbReference>
<evidence type="ECO:0000256" key="2">
    <source>
        <dbReference type="ARBA" id="ARBA00023295"/>
    </source>
</evidence>
<dbReference type="GO" id="GO:0005829">
    <property type="term" value="C:cytosol"/>
    <property type="evidence" value="ECO:0007669"/>
    <property type="project" value="TreeGrafter"/>
</dbReference>
<dbReference type="PANTHER" id="PTHR12304:SF46">
    <property type="entry name" value="INOSINE-ADENOSINE-GUANOSINE-NUCLEOSIDE HYDROLASE"/>
    <property type="match status" value="1"/>
</dbReference>
<name>A0AA49GQP9_9BACT</name>
<dbReference type="EMBL" id="CP120682">
    <property type="protein sequence ID" value="WKN39202.1"/>
    <property type="molecule type" value="Genomic_DNA"/>
</dbReference>
<keyword evidence="2" id="KW-0326">Glycosidase</keyword>
<accession>A0AA49GQP9</accession>
<dbReference type="Pfam" id="PF01156">
    <property type="entry name" value="IU_nuc_hydro"/>
    <property type="match status" value="1"/>
</dbReference>
<evidence type="ECO:0000313" key="4">
    <source>
        <dbReference type="EMBL" id="WKN39202.1"/>
    </source>
</evidence>
<dbReference type="InterPro" id="IPR036452">
    <property type="entry name" value="Ribo_hydro-like"/>
</dbReference>
<dbReference type="GO" id="GO:0008477">
    <property type="term" value="F:purine nucleosidase activity"/>
    <property type="evidence" value="ECO:0007669"/>
    <property type="project" value="TreeGrafter"/>
</dbReference>